<evidence type="ECO:0000256" key="4">
    <source>
        <dbReference type="ARBA" id="ARBA00023015"/>
    </source>
</evidence>
<evidence type="ECO:0000313" key="9">
    <source>
        <dbReference type="EMBL" id="WCO65344.1"/>
    </source>
</evidence>
<dbReference type="GO" id="GO:0005524">
    <property type="term" value="F:ATP binding"/>
    <property type="evidence" value="ECO:0007669"/>
    <property type="project" value="UniProtKB-UniRule"/>
</dbReference>
<dbReference type="InterPro" id="IPR005144">
    <property type="entry name" value="ATP-cone_dom"/>
</dbReference>
<dbReference type="Pfam" id="PF03477">
    <property type="entry name" value="ATP-cone"/>
    <property type="match status" value="1"/>
</dbReference>
<keyword evidence="1 7" id="KW-0678">Repressor</keyword>
<dbReference type="NCBIfam" id="TIGR00244">
    <property type="entry name" value="transcriptional regulator NrdR"/>
    <property type="match status" value="1"/>
</dbReference>
<accession>A0AAE9Y3I4</accession>
<sequence length="155" mass="17236">MRCPACSALDDKVVDSRASDDGSAIRRRRECATCGHRFTTFERVDEAPLVVLKTTGERQPFDRDKLVAGVVAAAKNRPVTREQIDALATGVEDSLRRRGGDVESTRIGLAVLERLREVDEVAYLRFASVYKDFTGVDDFADEVRLLLKEEHQPGA</sequence>
<gene>
    <name evidence="7 9" type="primary">nrdR</name>
    <name evidence="9" type="ORF">PO878_12645</name>
</gene>
<keyword evidence="10" id="KW-1185">Reference proteome</keyword>
<dbReference type="PROSITE" id="PS51161">
    <property type="entry name" value="ATP_CONE"/>
    <property type="match status" value="1"/>
</dbReference>
<comment type="cofactor">
    <cofactor evidence="7">
        <name>Zn(2+)</name>
        <dbReference type="ChEBI" id="CHEBI:29105"/>
    </cofactor>
    <text evidence="7">Binds 1 zinc ion.</text>
</comment>
<keyword evidence="4 7" id="KW-0805">Transcription regulation</keyword>
<keyword evidence="7" id="KW-0862">Zinc</keyword>
<keyword evidence="6 7" id="KW-0804">Transcription</keyword>
<keyword evidence="2 7" id="KW-0547">Nucleotide-binding</keyword>
<dbReference type="EMBL" id="CP116942">
    <property type="protein sequence ID" value="WCO65344.1"/>
    <property type="molecule type" value="Genomic_DNA"/>
</dbReference>
<dbReference type="AlphaFoldDB" id="A0AAE9Y3I4"/>
<reference evidence="9" key="1">
    <citation type="submission" date="2023-01" db="EMBL/GenBank/DDBJ databases">
        <title>The diversity of Class Acidimicrobiia in South China Sea sediment environments and the proposal of Iamia marina sp. nov., a novel species of the genus Iamia.</title>
        <authorList>
            <person name="He Y."/>
            <person name="Tian X."/>
        </authorList>
    </citation>
    <scope>NUCLEOTIDE SEQUENCE</scope>
    <source>
        <strain evidence="9">DSM 19957</strain>
    </source>
</reference>
<dbReference type="Pfam" id="PF22811">
    <property type="entry name" value="Zn_ribbon_NrdR"/>
    <property type="match status" value="1"/>
</dbReference>
<evidence type="ECO:0000256" key="2">
    <source>
        <dbReference type="ARBA" id="ARBA00022741"/>
    </source>
</evidence>
<keyword evidence="3 7" id="KW-0067">ATP-binding</keyword>
<evidence type="ECO:0000256" key="5">
    <source>
        <dbReference type="ARBA" id="ARBA00023125"/>
    </source>
</evidence>
<organism evidence="9 10">
    <name type="scientific">Iamia majanohamensis</name>
    <dbReference type="NCBI Taxonomy" id="467976"/>
    <lineage>
        <taxon>Bacteria</taxon>
        <taxon>Bacillati</taxon>
        <taxon>Actinomycetota</taxon>
        <taxon>Acidimicrobiia</taxon>
        <taxon>Acidimicrobiales</taxon>
        <taxon>Iamiaceae</taxon>
        <taxon>Iamia</taxon>
    </lineage>
</organism>
<evidence type="ECO:0000313" key="10">
    <source>
        <dbReference type="Proteomes" id="UP001216390"/>
    </source>
</evidence>
<comment type="function">
    <text evidence="7">Negatively regulates transcription of bacterial ribonucleotide reductase nrd genes and operons by binding to NrdR-boxes.</text>
</comment>
<feature type="zinc finger region" evidence="7">
    <location>
        <begin position="3"/>
        <end position="34"/>
    </location>
</feature>
<evidence type="ECO:0000256" key="7">
    <source>
        <dbReference type="HAMAP-Rule" id="MF_00440"/>
    </source>
</evidence>
<feature type="domain" description="ATP-cone" evidence="8">
    <location>
        <begin position="49"/>
        <end position="138"/>
    </location>
</feature>
<evidence type="ECO:0000259" key="8">
    <source>
        <dbReference type="PROSITE" id="PS51161"/>
    </source>
</evidence>
<dbReference type="RefSeq" id="WP_272734869.1">
    <property type="nucleotide sequence ID" value="NZ_CP116942.1"/>
</dbReference>
<dbReference type="InterPro" id="IPR055173">
    <property type="entry name" value="NrdR-like_N"/>
</dbReference>
<comment type="similarity">
    <text evidence="7">Belongs to the NrdR family.</text>
</comment>
<dbReference type="KEGG" id="ima:PO878_12645"/>
<evidence type="ECO:0000256" key="3">
    <source>
        <dbReference type="ARBA" id="ARBA00022840"/>
    </source>
</evidence>
<dbReference type="InterPro" id="IPR003796">
    <property type="entry name" value="RNR_NrdR-like"/>
</dbReference>
<protein>
    <recommendedName>
        <fullName evidence="7">Transcriptional repressor NrdR</fullName>
    </recommendedName>
</protein>
<dbReference type="PANTHER" id="PTHR30455">
    <property type="entry name" value="TRANSCRIPTIONAL REPRESSOR NRDR"/>
    <property type="match status" value="1"/>
</dbReference>
<keyword evidence="7" id="KW-0479">Metal-binding</keyword>
<dbReference type="HAMAP" id="MF_00440">
    <property type="entry name" value="NrdR"/>
    <property type="match status" value="1"/>
</dbReference>
<evidence type="ECO:0000256" key="1">
    <source>
        <dbReference type="ARBA" id="ARBA00022491"/>
    </source>
</evidence>
<name>A0AAE9Y3I4_9ACTN</name>
<keyword evidence="7" id="KW-0863">Zinc-finger</keyword>
<dbReference type="GO" id="GO:0008270">
    <property type="term" value="F:zinc ion binding"/>
    <property type="evidence" value="ECO:0007669"/>
    <property type="project" value="UniProtKB-UniRule"/>
</dbReference>
<dbReference type="PANTHER" id="PTHR30455:SF2">
    <property type="entry name" value="TRANSCRIPTIONAL REPRESSOR NRDR"/>
    <property type="match status" value="1"/>
</dbReference>
<dbReference type="Proteomes" id="UP001216390">
    <property type="component" value="Chromosome"/>
</dbReference>
<evidence type="ECO:0000256" key="6">
    <source>
        <dbReference type="ARBA" id="ARBA00023163"/>
    </source>
</evidence>
<keyword evidence="5 7" id="KW-0238">DNA-binding</keyword>
<dbReference type="GO" id="GO:0045892">
    <property type="term" value="P:negative regulation of DNA-templated transcription"/>
    <property type="evidence" value="ECO:0007669"/>
    <property type="project" value="UniProtKB-UniRule"/>
</dbReference>
<proteinExistence type="inferred from homology"/>
<dbReference type="GO" id="GO:0003677">
    <property type="term" value="F:DNA binding"/>
    <property type="evidence" value="ECO:0007669"/>
    <property type="project" value="UniProtKB-KW"/>
</dbReference>